<reference evidence="2 3" key="1">
    <citation type="submission" date="2018-02" db="EMBL/GenBank/DDBJ databases">
        <authorList>
            <person name="Cohen D.B."/>
            <person name="Kent A.D."/>
        </authorList>
    </citation>
    <scope>NUCLEOTIDE SEQUENCE [LARGE SCALE GENOMIC DNA]</scope>
    <source>
        <strain evidence="2 3">ULC007</strain>
    </source>
</reference>
<dbReference type="NCBIfam" id="TIGR00305">
    <property type="entry name" value="putative toxin-antitoxin system toxin component, PIN family"/>
    <property type="match status" value="1"/>
</dbReference>
<dbReference type="InterPro" id="IPR002850">
    <property type="entry name" value="PIN_toxin-like"/>
</dbReference>
<sequence>MKVVIDTNILVFAVLRDRDPELVIQFVVNHPEFEWVASQPILTEYKEVLNRRKFRLTQEVKDNWFNLLDEALTLIEVDTSVDFPIDPDDAMFLACAITADADFLITGDTDLFQGTNLLNTAVITVVRFKDLFCDVL</sequence>
<dbReference type="SUPFAM" id="SSF88723">
    <property type="entry name" value="PIN domain-like"/>
    <property type="match status" value="1"/>
</dbReference>
<protein>
    <submittedName>
        <fullName evidence="2">Putative toxin-antitoxin system toxin component, PIN family</fullName>
    </submittedName>
</protein>
<dbReference type="AlphaFoldDB" id="A0A2T1DFK0"/>
<dbReference type="Gene3D" id="3.40.50.1010">
    <property type="entry name" value="5'-nuclease"/>
    <property type="match status" value="1"/>
</dbReference>
<dbReference type="STRING" id="1920490.GCA_001895925_04504"/>
<dbReference type="Proteomes" id="UP000238634">
    <property type="component" value="Unassembled WGS sequence"/>
</dbReference>
<reference evidence="2 3" key="2">
    <citation type="submission" date="2018-03" db="EMBL/GenBank/DDBJ databases">
        <title>The ancient ancestry and fast evolution of plastids.</title>
        <authorList>
            <person name="Moore K.R."/>
            <person name="Magnabosco C."/>
            <person name="Momper L."/>
            <person name="Gold D.A."/>
            <person name="Bosak T."/>
            <person name="Fournier G.P."/>
        </authorList>
    </citation>
    <scope>NUCLEOTIDE SEQUENCE [LARGE SCALE GENOMIC DNA]</scope>
    <source>
        <strain evidence="2 3">ULC007</strain>
    </source>
</reference>
<dbReference type="PANTHER" id="PTHR34610:SF4">
    <property type="entry name" value="SLL8027 PROTEIN"/>
    <property type="match status" value="1"/>
</dbReference>
<proteinExistence type="predicted"/>
<evidence type="ECO:0000313" key="2">
    <source>
        <dbReference type="EMBL" id="PSB19290.1"/>
    </source>
</evidence>
<dbReference type="RefSeq" id="WP_073071364.1">
    <property type="nucleotide sequence ID" value="NZ_MPPI01000011.1"/>
</dbReference>
<feature type="domain" description="PIN" evidence="1">
    <location>
        <begin position="1"/>
        <end position="113"/>
    </location>
</feature>
<name>A0A2T1DFK0_9CYAN</name>
<gene>
    <name evidence="2" type="ORF">C7B65_12005</name>
</gene>
<organism evidence="2 3">
    <name type="scientific">Phormidesmis priestleyi ULC007</name>
    <dbReference type="NCBI Taxonomy" id="1920490"/>
    <lineage>
        <taxon>Bacteria</taxon>
        <taxon>Bacillati</taxon>
        <taxon>Cyanobacteriota</taxon>
        <taxon>Cyanophyceae</taxon>
        <taxon>Leptolyngbyales</taxon>
        <taxon>Leptolyngbyaceae</taxon>
        <taxon>Phormidesmis</taxon>
    </lineage>
</organism>
<dbReference type="EMBL" id="PVWG01000011">
    <property type="protein sequence ID" value="PSB19290.1"/>
    <property type="molecule type" value="Genomic_DNA"/>
</dbReference>
<dbReference type="InterPro" id="IPR002716">
    <property type="entry name" value="PIN_dom"/>
</dbReference>
<evidence type="ECO:0000313" key="3">
    <source>
        <dbReference type="Proteomes" id="UP000238634"/>
    </source>
</evidence>
<comment type="caution">
    <text evidence="2">The sequence shown here is derived from an EMBL/GenBank/DDBJ whole genome shotgun (WGS) entry which is preliminary data.</text>
</comment>
<dbReference type="Pfam" id="PF13470">
    <property type="entry name" value="PIN_3"/>
    <property type="match status" value="1"/>
</dbReference>
<accession>A0A2T1DFK0</accession>
<dbReference type="SMART" id="SM00670">
    <property type="entry name" value="PINc"/>
    <property type="match status" value="1"/>
</dbReference>
<dbReference type="OrthoDB" id="9802272at2"/>
<keyword evidence="3" id="KW-1185">Reference proteome</keyword>
<evidence type="ECO:0000259" key="1">
    <source>
        <dbReference type="SMART" id="SM00670"/>
    </source>
</evidence>
<dbReference type="InterPro" id="IPR029060">
    <property type="entry name" value="PIN-like_dom_sf"/>
</dbReference>
<dbReference type="PANTHER" id="PTHR34610">
    <property type="entry name" value="SSL7007 PROTEIN"/>
    <property type="match status" value="1"/>
</dbReference>